<gene>
    <name evidence="1" type="ORF">QFZ53_002368</name>
</gene>
<dbReference type="AlphaFoldDB" id="A0AAW8EY27"/>
<dbReference type="RefSeq" id="WP_292908920.1">
    <property type="nucleotide sequence ID" value="NZ_JAUSXV010000001.1"/>
</dbReference>
<accession>A0AAW8EY27</accession>
<evidence type="ECO:0008006" key="3">
    <source>
        <dbReference type="Google" id="ProtNLM"/>
    </source>
</evidence>
<proteinExistence type="predicted"/>
<dbReference type="EMBL" id="JAUSXV010000001">
    <property type="protein sequence ID" value="MDQ0648172.1"/>
    <property type="molecule type" value="Genomic_DNA"/>
</dbReference>
<evidence type="ECO:0000313" key="1">
    <source>
        <dbReference type="EMBL" id="MDQ0648172.1"/>
    </source>
</evidence>
<reference evidence="1 2" key="1">
    <citation type="submission" date="2023-07" db="EMBL/GenBank/DDBJ databases">
        <title>Comparative genomics of wheat-associated soil bacteria to identify genetic determinants of phenazine resistance.</title>
        <authorList>
            <person name="Mouncey N."/>
        </authorList>
    </citation>
    <scope>NUCLEOTIDE SEQUENCE [LARGE SCALE GENOMIC DNA]</scope>
    <source>
        <strain evidence="1 2">W4I9-1</strain>
    </source>
</reference>
<organism evidence="1 2">
    <name type="scientific">Microbacterium natoriense</name>
    <dbReference type="NCBI Taxonomy" id="284570"/>
    <lineage>
        <taxon>Bacteria</taxon>
        <taxon>Bacillati</taxon>
        <taxon>Actinomycetota</taxon>
        <taxon>Actinomycetes</taxon>
        <taxon>Micrococcales</taxon>
        <taxon>Microbacteriaceae</taxon>
        <taxon>Microbacterium</taxon>
    </lineage>
</organism>
<protein>
    <recommendedName>
        <fullName evidence="3">ATP/GTP-binding protein</fullName>
    </recommendedName>
</protein>
<name>A0AAW8EY27_9MICO</name>
<sequence>MARSRKRRPSRPDPDDSLDRLLSSWKRSEVRRGVEWTVQPVSAVQAQKDYICPGCGRTVESGTAHLVVWRADGVLGDAADLAARRHWHTHCWRIA</sequence>
<evidence type="ECO:0000313" key="2">
    <source>
        <dbReference type="Proteomes" id="UP001244427"/>
    </source>
</evidence>
<dbReference type="Proteomes" id="UP001244427">
    <property type="component" value="Unassembled WGS sequence"/>
</dbReference>
<comment type="caution">
    <text evidence="1">The sequence shown here is derived from an EMBL/GenBank/DDBJ whole genome shotgun (WGS) entry which is preliminary data.</text>
</comment>
<keyword evidence="2" id="KW-1185">Reference proteome</keyword>